<dbReference type="SMART" id="SM00382">
    <property type="entry name" value="AAA"/>
    <property type="match status" value="1"/>
</dbReference>
<keyword evidence="8" id="KW-0406">Ion transport</keyword>
<dbReference type="PROSITE" id="PS50893">
    <property type="entry name" value="ABC_TRANSPORTER_2"/>
    <property type="match status" value="1"/>
</dbReference>
<dbReference type="GO" id="GO:0016887">
    <property type="term" value="F:ATP hydrolysis activity"/>
    <property type="evidence" value="ECO:0007669"/>
    <property type="project" value="InterPro"/>
</dbReference>
<evidence type="ECO:0000259" key="11">
    <source>
        <dbReference type="PROSITE" id="PS50893"/>
    </source>
</evidence>
<proteinExistence type="predicted"/>
<evidence type="ECO:0000256" key="7">
    <source>
        <dbReference type="ARBA" id="ARBA00023004"/>
    </source>
</evidence>
<dbReference type="Gene3D" id="3.40.50.300">
    <property type="entry name" value="P-loop containing nucleotide triphosphate hydrolases"/>
    <property type="match status" value="1"/>
</dbReference>
<dbReference type="EMBL" id="WEGI01000003">
    <property type="protein sequence ID" value="MQY26274.1"/>
    <property type="molecule type" value="Genomic_DNA"/>
</dbReference>
<evidence type="ECO:0000256" key="4">
    <source>
        <dbReference type="ARBA" id="ARBA00022496"/>
    </source>
</evidence>
<dbReference type="GO" id="GO:0005524">
    <property type="term" value="F:ATP binding"/>
    <property type="evidence" value="ECO:0007669"/>
    <property type="project" value="UniProtKB-KW"/>
</dbReference>
<dbReference type="PANTHER" id="PTHR42771">
    <property type="entry name" value="IRON(3+)-HYDROXAMATE IMPORT ATP-BINDING PROTEIN FHUC"/>
    <property type="match status" value="1"/>
</dbReference>
<dbReference type="FunFam" id="3.40.50.300:FF:000134">
    <property type="entry name" value="Iron-enterobactin ABC transporter ATP-binding protein"/>
    <property type="match status" value="1"/>
</dbReference>
<feature type="compositionally biased region" description="Low complexity" evidence="10">
    <location>
        <begin position="39"/>
        <end position="55"/>
    </location>
</feature>
<feature type="compositionally biased region" description="Low complexity" evidence="10">
    <location>
        <begin position="1"/>
        <end position="12"/>
    </location>
</feature>
<reference evidence="12 13" key="1">
    <citation type="submission" date="2019-10" db="EMBL/GenBank/DDBJ databases">
        <title>Nocardia macrotermitis sp. nov. and Nocardia aurantia sp. nov., isolated from the gut of fungus growing-termite Macrotermes natalensis.</title>
        <authorList>
            <person name="Benndorf R."/>
            <person name="Schwitalla J."/>
            <person name="Martin K."/>
            <person name="De Beer W."/>
            <person name="Kaster A.-K."/>
            <person name="Vollmers J."/>
            <person name="Poulsen M."/>
            <person name="Beemelmanns C."/>
        </authorList>
    </citation>
    <scope>NUCLEOTIDE SEQUENCE [LARGE SCALE GENOMIC DNA]</scope>
    <source>
        <strain evidence="12 13">RB56</strain>
    </source>
</reference>
<keyword evidence="3" id="KW-1003">Cell membrane</keyword>
<feature type="region of interest" description="Disordered" evidence="10">
    <location>
        <begin position="1"/>
        <end position="149"/>
    </location>
</feature>
<dbReference type="InterPro" id="IPR003593">
    <property type="entry name" value="AAA+_ATPase"/>
</dbReference>
<evidence type="ECO:0000256" key="5">
    <source>
        <dbReference type="ARBA" id="ARBA00022741"/>
    </source>
</evidence>
<keyword evidence="4" id="KW-0410">Iron transport</keyword>
<name>A0A7K0DN89_9NOCA</name>
<evidence type="ECO:0000256" key="9">
    <source>
        <dbReference type="ARBA" id="ARBA00023136"/>
    </source>
</evidence>
<keyword evidence="13" id="KW-1185">Reference proteome</keyword>
<dbReference type="PANTHER" id="PTHR42771:SF2">
    <property type="entry name" value="IRON(3+)-HYDROXAMATE IMPORT ATP-BINDING PROTEIN FHUC"/>
    <property type="match status" value="1"/>
</dbReference>
<keyword evidence="2" id="KW-0813">Transport</keyword>
<dbReference type="Pfam" id="PF00005">
    <property type="entry name" value="ABC_tran"/>
    <property type="match status" value="1"/>
</dbReference>
<dbReference type="InterPro" id="IPR017871">
    <property type="entry name" value="ABC_transporter-like_CS"/>
</dbReference>
<sequence length="459" mass="46485">MTDTSLGATASDAADDSGQRTGTPSAGLAAHEGTPRSHGATPTTGGTTIPGGPAADTSPSAERAEPGGIPAPSDGIARRGTSDTAIPGGPAADVAAIAESTEPGGIPAPTDGITPRGTRGTAFPAGPAASAGPGGIPATFDGGASHGLQRSIPVAGRASTADASSRQAVAAGSTVRSGELGAAAARLAADGITVGYGGRVVIDGLTLDIESGLVTTIIGPNGCGKSTLLRTLGRLLRPKTGRVLLDGRAIATLSTKEVARIVGMLPQTPTAPEGLTVADLVARGRHPHQSWLRQWSSDDQDEVADALARTGVADLADRTLDELSGGQRQRAWISMALAQGTDILLLDEPTTYLDLAHSLEVLDLVDHLHADLGRTVVMVLHDLNLAARYSDRLIVMHGGRVVAQGAPNAVIDQRLLLEVFGLRAEVHADPVSGRPLIIPIGTRHVTGTIGGPASRPEEL</sequence>
<dbReference type="SUPFAM" id="SSF52540">
    <property type="entry name" value="P-loop containing nucleoside triphosphate hydrolases"/>
    <property type="match status" value="1"/>
</dbReference>
<dbReference type="CDD" id="cd03214">
    <property type="entry name" value="ABC_Iron-Siderophores_B12_Hemin"/>
    <property type="match status" value="1"/>
</dbReference>
<dbReference type="InterPro" id="IPR003439">
    <property type="entry name" value="ABC_transporter-like_ATP-bd"/>
</dbReference>
<keyword evidence="5" id="KW-0547">Nucleotide-binding</keyword>
<accession>A0A7K0DN89</accession>
<evidence type="ECO:0000256" key="8">
    <source>
        <dbReference type="ARBA" id="ARBA00023065"/>
    </source>
</evidence>
<dbReference type="InterPro" id="IPR051535">
    <property type="entry name" value="Siderophore_ABC-ATPase"/>
</dbReference>
<protein>
    <submittedName>
        <fullName evidence="12">Vitamin B12 import ATP-binding protein BtuD</fullName>
    </submittedName>
</protein>
<comment type="subcellular location">
    <subcellularLocation>
        <location evidence="1">Cell membrane</location>
        <topology evidence="1">Peripheral membrane protein</topology>
    </subcellularLocation>
</comment>
<feature type="compositionally biased region" description="Low complexity" evidence="10">
    <location>
        <begin position="122"/>
        <end position="131"/>
    </location>
</feature>
<evidence type="ECO:0000256" key="3">
    <source>
        <dbReference type="ARBA" id="ARBA00022475"/>
    </source>
</evidence>
<dbReference type="Proteomes" id="UP000431401">
    <property type="component" value="Unassembled WGS sequence"/>
</dbReference>
<dbReference type="GO" id="GO:0006826">
    <property type="term" value="P:iron ion transport"/>
    <property type="evidence" value="ECO:0007669"/>
    <property type="project" value="UniProtKB-KW"/>
</dbReference>
<comment type="caution">
    <text evidence="12">The sequence shown here is derived from an EMBL/GenBank/DDBJ whole genome shotgun (WGS) entry which is preliminary data.</text>
</comment>
<evidence type="ECO:0000256" key="6">
    <source>
        <dbReference type="ARBA" id="ARBA00022840"/>
    </source>
</evidence>
<keyword evidence="7" id="KW-0408">Iron</keyword>
<evidence type="ECO:0000256" key="2">
    <source>
        <dbReference type="ARBA" id="ARBA00022448"/>
    </source>
</evidence>
<evidence type="ECO:0000256" key="1">
    <source>
        <dbReference type="ARBA" id="ARBA00004202"/>
    </source>
</evidence>
<dbReference type="InterPro" id="IPR027417">
    <property type="entry name" value="P-loop_NTPase"/>
</dbReference>
<keyword evidence="6 12" id="KW-0067">ATP-binding</keyword>
<keyword evidence="9" id="KW-0472">Membrane</keyword>
<organism evidence="12 13">
    <name type="scientific">Nocardia aurantia</name>
    <dbReference type="NCBI Taxonomy" id="2585199"/>
    <lineage>
        <taxon>Bacteria</taxon>
        <taxon>Bacillati</taxon>
        <taxon>Actinomycetota</taxon>
        <taxon>Actinomycetes</taxon>
        <taxon>Mycobacteriales</taxon>
        <taxon>Nocardiaceae</taxon>
        <taxon>Nocardia</taxon>
    </lineage>
</organism>
<evidence type="ECO:0000313" key="13">
    <source>
        <dbReference type="Proteomes" id="UP000431401"/>
    </source>
</evidence>
<dbReference type="AlphaFoldDB" id="A0A7K0DN89"/>
<dbReference type="PROSITE" id="PS00211">
    <property type="entry name" value="ABC_TRANSPORTER_1"/>
    <property type="match status" value="1"/>
</dbReference>
<evidence type="ECO:0000313" key="12">
    <source>
        <dbReference type="EMBL" id="MQY26274.1"/>
    </source>
</evidence>
<feature type="domain" description="ABC transporter" evidence="11">
    <location>
        <begin position="187"/>
        <end position="423"/>
    </location>
</feature>
<dbReference type="GO" id="GO:0005886">
    <property type="term" value="C:plasma membrane"/>
    <property type="evidence" value="ECO:0007669"/>
    <property type="project" value="UniProtKB-SubCell"/>
</dbReference>
<evidence type="ECO:0000256" key="10">
    <source>
        <dbReference type="SAM" id="MobiDB-lite"/>
    </source>
</evidence>
<gene>
    <name evidence="12" type="primary">btuD_5</name>
    <name evidence="12" type="ORF">NRB56_18370</name>
</gene>